<comment type="subcellular location">
    <subcellularLocation>
        <location evidence="7">Plastid</location>
        <location evidence="7">Chloroplast</location>
    </subcellularLocation>
</comment>
<dbReference type="InterPro" id="IPR023575">
    <property type="entry name" value="Ribosomal_uS19_SF"/>
</dbReference>
<evidence type="ECO:0000313" key="10">
    <source>
        <dbReference type="EMBL" id="AMO00768.1"/>
    </source>
</evidence>
<keyword evidence="5 7" id="KW-0687">Ribonucleoprotein</keyword>
<protein>
    <recommendedName>
        <fullName evidence="6 7">Small ribosomal subunit protein uS19c</fullName>
    </recommendedName>
</protein>
<dbReference type="Gene3D" id="3.30.860.10">
    <property type="entry name" value="30s Ribosomal Protein S19, Chain A"/>
    <property type="match status" value="1"/>
</dbReference>
<feature type="region of interest" description="Disordered" evidence="9">
    <location>
        <begin position="80"/>
        <end position="126"/>
    </location>
</feature>
<geneLocation type="chloroplast" evidence="11"/>
<reference evidence="12" key="4">
    <citation type="journal article" date="2016" name="Genome Biol. Evol.">
        <title>Birth of Four Chimeric Plastid Gene Clusters in Japanese Umbrella Pine.</title>
        <authorList>
            <person name="Hsu C.-Y."/>
            <person name="Wu C.-S."/>
            <person name="Chaw S.-M."/>
        </authorList>
    </citation>
    <scope>NUCLEOTIDE SEQUENCE</scope>
</reference>
<dbReference type="GO" id="GO:0000028">
    <property type="term" value="P:ribosomal small subunit assembly"/>
    <property type="evidence" value="ECO:0007669"/>
    <property type="project" value="TreeGrafter"/>
</dbReference>
<dbReference type="GeneID" id="27109683"/>
<dbReference type="GO" id="GO:0019843">
    <property type="term" value="F:rRNA binding"/>
    <property type="evidence" value="ECO:0007669"/>
    <property type="project" value="UniProtKB-UniRule"/>
</dbReference>
<dbReference type="SUPFAM" id="SSF54570">
    <property type="entry name" value="Ribosomal protein S19"/>
    <property type="match status" value="1"/>
</dbReference>
<reference evidence="11" key="2">
    <citation type="submission" date="2011-07" db="EMBL/GenBank/DDBJ databases">
        <authorList>
            <person name="Hsu CY."/>
            <person name="Chaw SM."/>
            <person name="Wu CS."/>
        </authorList>
    </citation>
    <scope>NUCLEOTIDE SEQUENCE</scope>
</reference>
<evidence type="ECO:0000256" key="5">
    <source>
        <dbReference type="ARBA" id="ARBA00023274"/>
    </source>
</evidence>
<proteinExistence type="inferred from homology"/>
<reference evidence="13" key="6">
    <citation type="journal article" date="2020" name="BMC Plant Biol.">
        <title>Tight association of genome rearrangements with gene expression in conifer plastomes.</title>
        <authorList>
            <person name="Wu C.S."/>
            <person name="Sudianto E."/>
            <person name="Chaw S.M."/>
        </authorList>
    </citation>
    <scope>NUCLEOTIDE SEQUENCE</scope>
    <source>
        <strain evidence="13">Chaw 1497</strain>
    </source>
</reference>
<evidence type="ECO:0000313" key="11">
    <source>
        <dbReference type="EMBL" id="BAK86747.1"/>
    </source>
</evidence>
<dbReference type="FunFam" id="3.30.860.10:FF:000001">
    <property type="entry name" value="30S ribosomal protein S19"/>
    <property type="match status" value="1"/>
</dbReference>
<dbReference type="GO" id="GO:0009507">
    <property type="term" value="C:chloroplast"/>
    <property type="evidence" value="ECO:0007669"/>
    <property type="project" value="UniProtKB-SubCell"/>
</dbReference>
<dbReference type="HAMAP" id="MF_00531">
    <property type="entry name" value="Ribosomal_uS19"/>
    <property type="match status" value="1"/>
</dbReference>
<evidence type="ECO:0000256" key="6">
    <source>
        <dbReference type="ARBA" id="ARBA00035253"/>
    </source>
</evidence>
<evidence type="ECO:0000313" key="13">
    <source>
        <dbReference type="EMBL" id="BCK60720.1"/>
    </source>
</evidence>
<gene>
    <name evidence="7 11" type="primary">rps19</name>
</gene>
<evidence type="ECO:0000256" key="1">
    <source>
        <dbReference type="ARBA" id="ARBA00007345"/>
    </source>
</evidence>
<dbReference type="GO" id="GO:0003735">
    <property type="term" value="F:structural constituent of ribosome"/>
    <property type="evidence" value="ECO:0007669"/>
    <property type="project" value="InterPro"/>
</dbReference>
<dbReference type="EMBL" id="AB645820">
    <property type="protein sequence ID" value="BAK86747.1"/>
    <property type="molecule type" value="Genomic_DNA"/>
</dbReference>
<sequence>MARSKKNNFVAYYLLRKIENLNIKKEKKVIVTWSRASTIVPAMIGHTIAVHNGKEHIPIYITGGMLNHKLGEFVPTGIFERHGKEDNKGHTKDDKKGHTKDDKKGHTKNEKKTNAKNDKKSRRERR</sequence>
<dbReference type="GO" id="GO:0006412">
    <property type="term" value="P:translation"/>
    <property type="evidence" value="ECO:0007669"/>
    <property type="project" value="UniProtKB-UniRule"/>
</dbReference>
<dbReference type="InterPro" id="IPR005732">
    <property type="entry name" value="Ribosomal_uS19_bac-type"/>
</dbReference>
<evidence type="ECO:0000256" key="2">
    <source>
        <dbReference type="ARBA" id="ARBA00022730"/>
    </source>
</evidence>
<evidence type="ECO:0000256" key="7">
    <source>
        <dbReference type="HAMAP-Rule" id="MF_00531"/>
    </source>
</evidence>
<dbReference type="PANTHER" id="PTHR11880">
    <property type="entry name" value="RIBOSOMAL PROTEIN S19P FAMILY MEMBER"/>
    <property type="match status" value="1"/>
</dbReference>
<feature type="compositionally biased region" description="Basic and acidic residues" evidence="9">
    <location>
        <begin position="80"/>
        <end position="118"/>
    </location>
</feature>
<keyword evidence="11" id="KW-0150">Chloroplast</keyword>
<evidence type="ECO:0000256" key="4">
    <source>
        <dbReference type="ARBA" id="ARBA00022980"/>
    </source>
</evidence>
<comment type="similarity">
    <text evidence="1 7 8">Belongs to the universal ribosomal protein uS19 family.</text>
</comment>
<reference evidence="12" key="3">
    <citation type="submission" date="2015-11" db="EMBL/GenBank/DDBJ databases">
        <authorList>
            <person name="Zhang Y."/>
            <person name="Guo Z."/>
        </authorList>
    </citation>
    <scope>NUCLEOTIDE SEQUENCE</scope>
</reference>
<accession>G3XHK0</accession>
<dbReference type="NCBIfam" id="TIGR01050">
    <property type="entry name" value="rpsS_bact"/>
    <property type="match status" value="1"/>
</dbReference>
<dbReference type="RefSeq" id="YP_009240132.1">
    <property type="nucleotide sequence ID" value="NC_029734.1"/>
</dbReference>
<keyword evidence="4 7" id="KW-0689">Ribosomal protein</keyword>
<dbReference type="PANTHER" id="PTHR11880:SF8">
    <property type="entry name" value="SMALL RIBOSOMAL SUBUNIT PROTEIN US19M"/>
    <property type="match status" value="1"/>
</dbReference>
<dbReference type="EMBL" id="KT601210">
    <property type="protein sequence ID" value="AMO00768.1"/>
    <property type="molecule type" value="Genomic_DNA"/>
</dbReference>
<reference evidence="10" key="5">
    <citation type="journal article" date="2016" name="Sci. Rep.">
        <title>Evolution of short inverted repeat in cupressophytes, transfer of accD to nucleus in Sciadopitys verticillata and phylogenetic position of Sciadopityaceae.</title>
        <authorList>
            <person name="Li J."/>
            <person name="Gao L."/>
            <person name="Chen S."/>
            <person name="Tao K."/>
            <person name="Su Y."/>
            <person name="Wang T."/>
        </authorList>
    </citation>
    <scope>NUCLEOTIDE SEQUENCE</scope>
</reference>
<evidence type="ECO:0000256" key="9">
    <source>
        <dbReference type="SAM" id="MobiDB-lite"/>
    </source>
</evidence>
<dbReference type="Pfam" id="PF00203">
    <property type="entry name" value="Ribosomal_S19"/>
    <property type="match status" value="1"/>
</dbReference>
<evidence type="ECO:0000256" key="8">
    <source>
        <dbReference type="RuleBase" id="RU003485"/>
    </source>
</evidence>
<keyword evidence="3 7" id="KW-0694">RNA-binding</keyword>
<dbReference type="GO" id="GO:0005763">
    <property type="term" value="C:mitochondrial small ribosomal subunit"/>
    <property type="evidence" value="ECO:0007669"/>
    <property type="project" value="TreeGrafter"/>
</dbReference>
<dbReference type="EMBL" id="AP017299">
    <property type="protein sequence ID" value="BAW34551.1"/>
    <property type="molecule type" value="Genomic_DNA"/>
</dbReference>
<keyword evidence="11" id="KW-0934">Plastid</keyword>
<evidence type="ECO:0000256" key="3">
    <source>
        <dbReference type="ARBA" id="ARBA00022884"/>
    </source>
</evidence>
<dbReference type="InterPro" id="IPR002222">
    <property type="entry name" value="Ribosomal_uS19"/>
</dbReference>
<keyword evidence="2 7" id="KW-0699">rRNA-binding</keyword>
<name>G3XHK0_SCIVE</name>
<dbReference type="AlphaFoldDB" id="G3XHK0"/>
<organism evidence="11">
    <name type="scientific">Sciadopitys verticillata</name>
    <name type="common">Japanese umbrella-pine</name>
    <name type="synonym">Taxus verticillata</name>
    <dbReference type="NCBI Taxonomy" id="28979"/>
    <lineage>
        <taxon>Eukaryota</taxon>
        <taxon>Viridiplantae</taxon>
        <taxon>Streptophyta</taxon>
        <taxon>Embryophyta</taxon>
        <taxon>Tracheophyta</taxon>
        <taxon>Spermatophyta</taxon>
        <taxon>Pinopsida</taxon>
        <taxon>Pinidae</taxon>
        <taxon>Conifers II</taxon>
        <taxon>Cupressales</taxon>
        <taxon>Sciadopityaceae</taxon>
        <taxon>Sciadopitys</taxon>
    </lineage>
</organism>
<comment type="function">
    <text evidence="7">Protein S19 forms a complex with S13 that binds strongly to the 16S ribosomal RNA.</text>
</comment>
<reference evidence="11" key="1">
    <citation type="journal article" date="2011" name="Genome Biol. Evol.">
        <title>Loss of different inverted repeat copies from the chloroplast genomes of Pinaceae and cupressophytes and influence of heterotachy on the evaluation of gymnosperm phylogeny.</title>
        <authorList>
            <person name="Wu C.-S."/>
            <person name="Wang Y.-N."/>
            <person name="Hsu C.-Y."/>
            <person name="Lin C.-P."/>
            <person name="Chaw S.-M."/>
        </authorList>
    </citation>
    <scope>NUCLEOTIDE SEQUENCE</scope>
</reference>
<dbReference type="EMBL" id="LC572147">
    <property type="protein sequence ID" value="BCK60720.1"/>
    <property type="molecule type" value="Genomic_DNA"/>
</dbReference>
<dbReference type="PRINTS" id="PR00975">
    <property type="entry name" value="RIBOSOMALS19"/>
</dbReference>
<evidence type="ECO:0000313" key="12">
    <source>
        <dbReference type="EMBL" id="BAW34551.1"/>
    </source>
</evidence>